<dbReference type="EMBL" id="QUSM01000004">
    <property type="protein sequence ID" value="RGD73864.1"/>
    <property type="molecule type" value="Genomic_DNA"/>
</dbReference>
<evidence type="ECO:0000313" key="3">
    <source>
        <dbReference type="Proteomes" id="UP000261212"/>
    </source>
</evidence>
<dbReference type="Pfam" id="PF00302">
    <property type="entry name" value="CAT"/>
    <property type="match status" value="1"/>
</dbReference>
<dbReference type="GO" id="GO:0008811">
    <property type="term" value="F:chloramphenicol O-acetyltransferase activity"/>
    <property type="evidence" value="ECO:0007669"/>
    <property type="project" value="InterPro"/>
</dbReference>
<dbReference type="InterPro" id="IPR023213">
    <property type="entry name" value="CAT-like_dom_sf"/>
</dbReference>
<gene>
    <name evidence="2" type="ORF">DW687_08805</name>
</gene>
<dbReference type="Proteomes" id="UP000261212">
    <property type="component" value="Unassembled WGS sequence"/>
</dbReference>
<keyword evidence="2" id="KW-0808">Transferase</keyword>
<dbReference type="RefSeq" id="WP_117532479.1">
    <property type="nucleotide sequence ID" value="NZ_QUSM01000004.1"/>
</dbReference>
<dbReference type="PANTHER" id="PTHR38474">
    <property type="entry name" value="SLR0299 PROTEIN"/>
    <property type="match status" value="1"/>
</dbReference>
<evidence type="ECO:0000256" key="1">
    <source>
        <dbReference type="PIRSR" id="PIRSR000440-1"/>
    </source>
</evidence>
<reference evidence="2 3" key="1">
    <citation type="submission" date="2018-08" db="EMBL/GenBank/DDBJ databases">
        <title>A genome reference for cultivated species of the human gut microbiota.</title>
        <authorList>
            <person name="Zou Y."/>
            <person name="Xue W."/>
            <person name="Luo G."/>
        </authorList>
    </citation>
    <scope>NUCLEOTIDE SEQUENCE [LARGE SCALE GENOMIC DNA]</scope>
    <source>
        <strain evidence="2 3">AM25-6</strain>
    </source>
</reference>
<sequence>MSNNYREVDLNTWDRKMHHDIFRNSVEPFFCVSFEVDITKFLDMVKKNKYSFTLAFIYALAKCANKIEQFRYRFLDEKVVIYDKIDTSFTYLNKETDLFKMVDMELSDTMDEYVKKAYEKANGQEEYFVSLPGNDIFQFSPFPWISFLNISHTNSGNKNNAVPIFDFGKYQLKGDKIIIPLSVHAHHSFVDGIHIGKFYDLLTVYLNSF</sequence>
<feature type="active site" description="Proton acceptor" evidence="1">
    <location>
        <position position="187"/>
    </location>
</feature>
<organism evidence="2 3">
    <name type="scientific">Anaerofustis stercorihominis</name>
    <dbReference type="NCBI Taxonomy" id="214853"/>
    <lineage>
        <taxon>Bacteria</taxon>
        <taxon>Bacillati</taxon>
        <taxon>Bacillota</taxon>
        <taxon>Clostridia</taxon>
        <taxon>Eubacteriales</taxon>
        <taxon>Eubacteriaceae</taxon>
        <taxon>Anaerofustis</taxon>
    </lineage>
</organism>
<name>A0A3E3DX77_9FIRM</name>
<dbReference type="PANTHER" id="PTHR38474:SF1">
    <property type="entry name" value="SLR0299 PROTEIN"/>
    <property type="match status" value="1"/>
</dbReference>
<dbReference type="Gene3D" id="3.30.559.10">
    <property type="entry name" value="Chloramphenicol acetyltransferase-like domain"/>
    <property type="match status" value="1"/>
</dbReference>
<dbReference type="SMART" id="SM01059">
    <property type="entry name" value="CAT"/>
    <property type="match status" value="1"/>
</dbReference>
<evidence type="ECO:0000313" key="2">
    <source>
        <dbReference type="EMBL" id="RGD73864.1"/>
    </source>
</evidence>
<dbReference type="SUPFAM" id="SSF52777">
    <property type="entry name" value="CoA-dependent acyltransferases"/>
    <property type="match status" value="1"/>
</dbReference>
<dbReference type="AlphaFoldDB" id="A0A3E3DX77"/>
<dbReference type="PIRSF" id="PIRSF000440">
    <property type="entry name" value="CAT"/>
    <property type="match status" value="1"/>
</dbReference>
<protein>
    <submittedName>
        <fullName evidence="2">Chloramphenicol acetyltransferase</fullName>
    </submittedName>
</protein>
<accession>A0A3E3DX77</accession>
<proteinExistence type="predicted"/>
<comment type="caution">
    <text evidence="2">The sequence shown here is derived from an EMBL/GenBank/DDBJ whole genome shotgun (WGS) entry which is preliminary data.</text>
</comment>
<dbReference type="InterPro" id="IPR001707">
    <property type="entry name" value="Cmp_AcTrfase"/>
</dbReference>